<evidence type="ECO:0000256" key="8">
    <source>
        <dbReference type="ARBA" id="ARBA00022982"/>
    </source>
</evidence>
<dbReference type="PANTHER" id="PTHR43545:SF6">
    <property type="entry name" value="FORMATE DEHYDROGENASE, NITRATE-INDUCIBLE, IRON-SULFUR SUBUNIT"/>
    <property type="match status" value="1"/>
</dbReference>
<evidence type="ECO:0000259" key="13">
    <source>
        <dbReference type="PROSITE" id="PS51379"/>
    </source>
</evidence>
<dbReference type="InterPro" id="IPR015246">
    <property type="entry name" value="Formate_DH_TM"/>
</dbReference>
<sequence>MASQFGEADLVRRSATSDLPPPSRQLTPVAKLIDVSKCIGCKACQSACIEWNDTYPEIGENVGVYENPHDLTENMFTLMRFTEWVNPETDNLEWLIRKDGCMHCADPGCLKACPAPGAIVQYSNGIVDFIHENCIGCGYCVKGCPFNIPRISKADHRSYKCTLCSDRVAVGQGPACAKACPTQAIVFGTKEDMKAHAAERIKDLKSRGYSNAGLYDPPGVGGTHVMYVLHHNDKPQIYANLPENPRISPLVEGWKGVTKYVGLAAMGVMAVGSMIHGVLGRANRVSREDEAHAEDLVEGRPVPPPNEETRS</sequence>
<keyword evidence="5" id="KW-0812">Transmembrane</keyword>
<accession>A0ABV7G700</accession>
<keyword evidence="4" id="KW-0004">4Fe-4S</keyword>
<protein>
    <submittedName>
        <fullName evidence="14">Formate dehydrogenase subunit beta</fullName>
        <ecNumber evidence="14">1.17.1.9</ecNumber>
    </submittedName>
</protein>
<keyword evidence="9" id="KW-0408">Iron</keyword>
<evidence type="ECO:0000256" key="9">
    <source>
        <dbReference type="ARBA" id="ARBA00023004"/>
    </source>
</evidence>
<dbReference type="SUPFAM" id="SSF54862">
    <property type="entry name" value="4Fe-4S ferredoxins"/>
    <property type="match status" value="1"/>
</dbReference>
<feature type="domain" description="4Fe-4S ferredoxin-type" evidence="13">
    <location>
        <begin position="29"/>
        <end position="61"/>
    </location>
</feature>
<comment type="subcellular location">
    <subcellularLocation>
        <location evidence="1">Cell membrane</location>
    </subcellularLocation>
</comment>
<evidence type="ECO:0000256" key="11">
    <source>
        <dbReference type="ARBA" id="ARBA00023136"/>
    </source>
</evidence>
<evidence type="ECO:0000313" key="15">
    <source>
        <dbReference type="Proteomes" id="UP001595593"/>
    </source>
</evidence>
<keyword evidence="14" id="KW-0560">Oxidoreductase</keyword>
<evidence type="ECO:0000256" key="3">
    <source>
        <dbReference type="ARBA" id="ARBA00022475"/>
    </source>
</evidence>
<feature type="domain" description="4Fe-4S ferredoxin-type" evidence="13">
    <location>
        <begin position="92"/>
        <end position="124"/>
    </location>
</feature>
<dbReference type="InterPro" id="IPR017896">
    <property type="entry name" value="4Fe4S_Fe-S-bd"/>
</dbReference>
<keyword evidence="8" id="KW-0249">Electron transport</keyword>
<feature type="compositionally biased region" description="Basic and acidic residues" evidence="12">
    <location>
        <begin position="289"/>
        <end position="298"/>
    </location>
</feature>
<feature type="compositionally biased region" description="Pro residues" evidence="12">
    <location>
        <begin position="301"/>
        <end position="311"/>
    </location>
</feature>
<dbReference type="Pfam" id="PF09163">
    <property type="entry name" value="Form-deh_trans"/>
    <property type="match status" value="1"/>
</dbReference>
<dbReference type="InterPro" id="IPR006470">
    <property type="entry name" value="Formate_DH_bsu_Proteobacteria"/>
</dbReference>
<dbReference type="EMBL" id="JBHRTN010000029">
    <property type="protein sequence ID" value="MFC3127648.1"/>
    <property type="molecule type" value="Genomic_DNA"/>
</dbReference>
<keyword evidence="6" id="KW-0479">Metal-binding</keyword>
<keyword evidence="7" id="KW-0677">Repeat</keyword>
<evidence type="ECO:0000256" key="2">
    <source>
        <dbReference type="ARBA" id="ARBA00022448"/>
    </source>
</evidence>
<organism evidence="14 15">
    <name type="scientific">Teichococcus globiformis</name>
    <dbReference type="NCBI Taxonomy" id="2307229"/>
    <lineage>
        <taxon>Bacteria</taxon>
        <taxon>Pseudomonadati</taxon>
        <taxon>Pseudomonadota</taxon>
        <taxon>Alphaproteobacteria</taxon>
        <taxon>Acetobacterales</taxon>
        <taxon>Roseomonadaceae</taxon>
        <taxon>Roseomonas</taxon>
    </lineage>
</organism>
<dbReference type="PIRSF" id="PIRSF036298">
    <property type="entry name" value="FDH_4Fe4S"/>
    <property type="match status" value="1"/>
</dbReference>
<dbReference type="GO" id="GO:0008863">
    <property type="term" value="F:formate dehydrogenase (NAD+) activity"/>
    <property type="evidence" value="ECO:0007669"/>
    <property type="project" value="UniProtKB-EC"/>
</dbReference>
<dbReference type="EC" id="1.17.1.9" evidence="14"/>
<keyword evidence="3" id="KW-1003">Cell membrane</keyword>
<dbReference type="InterPro" id="IPR051555">
    <property type="entry name" value="FDH_Electron_Transfer_Unit"/>
</dbReference>
<comment type="caution">
    <text evidence="14">The sequence shown here is derived from an EMBL/GenBank/DDBJ whole genome shotgun (WGS) entry which is preliminary data.</text>
</comment>
<dbReference type="InterPro" id="IPR014603">
    <property type="entry name" value="Formate_DH_Fe-S_su"/>
</dbReference>
<dbReference type="InterPro" id="IPR017900">
    <property type="entry name" value="4Fe4S_Fe_S_CS"/>
</dbReference>
<evidence type="ECO:0000256" key="4">
    <source>
        <dbReference type="ARBA" id="ARBA00022485"/>
    </source>
</evidence>
<dbReference type="Pfam" id="PF13247">
    <property type="entry name" value="Fer4_11"/>
    <property type="match status" value="1"/>
</dbReference>
<keyword evidence="11" id="KW-0472">Membrane</keyword>
<feature type="region of interest" description="Disordered" evidence="12">
    <location>
        <begin position="289"/>
        <end position="311"/>
    </location>
</feature>
<dbReference type="PROSITE" id="PS00198">
    <property type="entry name" value="4FE4S_FER_1"/>
    <property type="match status" value="1"/>
</dbReference>
<dbReference type="CDD" id="cd10558">
    <property type="entry name" value="FDH-N"/>
    <property type="match status" value="1"/>
</dbReference>
<gene>
    <name evidence="14" type="primary">fdxH</name>
    <name evidence="14" type="ORF">ACFOD4_21495</name>
</gene>
<reference evidence="15" key="1">
    <citation type="journal article" date="2019" name="Int. J. Syst. Evol. Microbiol.">
        <title>The Global Catalogue of Microorganisms (GCM) 10K type strain sequencing project: providing services to taxonomists for standard genome sequencing and annotation.</title>
        <authorList>
            <consortium name="The Broad Institute Genomics Platform"/>
            <consortium name="The Broad Institute Genome Sequencing Center for Infectious Disease"/>
            <person name="Wu L."/>
            <person name="Ma J."/>
        </authorList>
    </citation>
    <scope>NUCLEOTIDE SEQUENCE [LARGE SCALE GENOMIC DNA]</scope>
    <source>
        <strain evidence="15">KCTC 52094</strain>
    </source>
</reference>
<evidence type="ECO:0000256" key="7">
    <source>
        <dbReference type="ARBA" id="ARBA00022737"/>
    </source>
</evidence>
<evidence type="ECO:0000256" key="5">
    <source>
        <dbReference type="ARBA" id="ARBA00022692"/>
    </source>
</evidence>
<keyword evidence="10" id="KW-0411">Iron-sulfur</keyword>
<keyword evidence="2" id="KW-0813">Transport</keyword>
<proteinExistence type="predicted"/>
<evidence type="ECO:0000313" key="14">
    <source>
        <dbReference type="EMBL" id="MFC3127648.1"/>
    </source>
</evidence>
<evidence type="ECO:0000256" key="6">
    <source>
        <dbReference type="ARBA" id="ARBA00022723"/>
    </source>
</evidence>
<dbReference type="Gene3D" id="3.30.70.20">
    <property type="match status" value="2"/>
</dbReference>
<feature type="domain" description="4Fe-4S ferredoxin-type" evidence="13">
    <location>
        <begin position="125"/>
        <end position="154"/>
    </location>
</feature>
<dbReference type="Gene3D" id="1.20.5.480">
    <property type="entry name" value="Single helix bin"/>
    <property type="match status" value="1"/>
</dbReference>
<dbReference type="Proteomes" id="UP001595593">
    <property type="component" value="Unassembled WGS sequence"/>
</dbReference>
<dbReference type="InterPro" id="IPR038384">
    <property type="entry name" value="Formate_DH_C_sf"/>
</dbReference>
<dbReference type="PANTHER" id="PTHR43545">
    <property type="entry name" value="FORMATE DEHYDROGENASE, NITRATE-INDUCIBLE, IRON-SULFUR SUBUNIT"/>
    <property type="match status" value="1"/>
</dbReference>
<feature type="region of interest" description="Disordered" evidence="12">
    <location>
        <begin position="1"/>
        <end position="23"/>
    </location>
</feature>
<dbReference type="NCBIfam" id="TIGR01582">
    <property type="entry name" value="FDH-beta"/>
    <property type="match status" value="1"/>
</dbReference>
<evidence type="ECO:0000256" key="1">
    <source>
        <dbReference type="ARBA" id="ARBA00004236"/>
    </source>
</evidence>
<evidence type="ECO:0000256" key="10">
    <source>
        <dbReference type="ARBA" id="ARBA00023014"/>
    </source>
</evidence>
<dbReference type="PROSITE" id="PS51379">
    <property type="entry name" value="4FE4S_FER_2"/>
    <property type="match status" value="3"/>
</dbReference>
<dbReference type="RefSeq" id="WP_379599880.1">
    <property type="nucleotide sequence ID" value="NZ_JBHRTN010000029.1"/>
</dbReference>
<keyword evidence="15" id="KW-1185">Reference proteome</keyword>
<name>A0ABV7G700_9PROT</name>
<evidence type="ECO:0000256" key="12">
    <source>
        <dbReference type="SAM" id="MobiDB-lite"/>
    </source>
</evidence>